<dbReference type="Pfam" id="PF14625">
    <property type="entry name" value="Lustrin_cystein"/>
    <property type="match status" value="1"/>
</dbReference>
<feature type="compositionally biased region" description="Polar residues" evidence="1">
    <location>
        <begin position="232"/>
        <end position="242"/>
    </location>
</feature>
<dbReference type="AlphaFoldDB" id="A0AAE1KMH9"/>
<gene>
    <name evidence="2" type="ORF">Pcinc_015965</name>
</gene>
<feature type="region of interest" description="Disordered" evidence="1">
    <location>
        <begin position="226"/>
        <end position="335"/>
    </location>
</feature>
<dbReference type="EMBL" id="JAWQEG010001437">
    <property type="protein sequence ID" value="KAK3879471.1"/>
    <property type="molecule type" value="Genomic_DNA"/>
</dbReference>
<comment type="caution">
    <text evidence="2">The sequence shown here is derived from an EMBL/GenBank/DDBJ whole genome shotgun (WGS) entry which is preliminary data.</text>
</comment>
<sequence>PRPCASTSAGCCVLTSLSWTRRGARCASVATPARTWPAPGTLSCTLEETHCDSEPCPPMPTCKQPRSLSSMCGLGDPLMVDERERRPFLCGTDPGKPQCPPLYRCHVAQGRDYGVCCAGGRRAGEAWPVSDGGRRRKCCISEICGQHCVQPANLTACLQQRMIAELLLVTEREGKGYVPQCREQDGLYEPRQCSRNVSSVGVLGPTDTSCPGHSQPLTKSTAMIPAHPAVPSFSSPPSLHVNSSPPTSSTPPHPRSTPPPHPVRSSPTLVHSSPTPGPLLPPYIHSSPHHVHSSPPCITPPPTPSTLPPPLVHSSPPYIHSSPHHVHTSHPSLLL</sequence>
<evidence type="ECO:0000313" key="2">
    <source>
        <dbReference type="EMBL" id="KAK3879471.1"/>
    </source>
</evidence>
<accession>A0AAE1KMH9</accession>
<dbReference type="SUPFAM" id="SSF57610">
    <property type="entry name" value="Thyroglobulin type-1 domain"/>
    <property type="match status" value="1"/>
</dbReference>
<organism evidence="2 3">
    <name type="scientific">Petrolisthes cinctipes</name>
    <name type="common">Flat porcelain crab</name>
    <dbReference type="NCBI Taxonomy" id="88211"/>
    <lineage>
        <taxon>Eukaryota</taxon>
        <taxon>Metazoa</taxon>
        <taxon>Ecdysozoa</taxon>
        <taxon>Arthropoda</taxon>
        <taxon>Crustacea</taxon>
        <taxon>Multicrustacea</taxon>
        <taxon>Malacostraca</taxon>
        <taxon>Eumalacostraca</taxon>
        <taxon>Eucarida</taxon>
        <taxon>Decapoda</taxon>
        <taxon>Pleocyemata</taxon>
        <taxon>Anomura</taxon>
        <taxon>Galatheoidea</taxon>
        <taxon>Porcellanidae</taxon>
        <taxon>Petrolisthes</taxon>
    </lineage>
</organism>
<feature type="compositionally biased region" description="Pro residues" evidence="1">
    <location>
        <begin position="248"/>
        <end position="262"/>
    </location>
</feature>
<feature type="non-terminal residue" evidence="2">
    <location>
        <position position="335"/>
    </location>
</feature>
<evidence type="ECO:0000256" key="1">
    <source>
        <dbReference type="SAM" id="MobiDB-lite"/>
    </source>
</evidence>
<dbReference type="Proteomes" id="UP001286313">
    <property type="component" value="Unassembled WGS sequence"/>
</dbReference>
<proteinExistence type="predicted"/>
<dbReference type="InterPro" id="IPR028150">
    <property type="entry name" value="Lustrin_cystein"/>
</dbReference>
<evidence type="ECO:0000313" key="3">
    <source>
        <dbReference type="Proteomes" id="UP001286313"/>
    </source>
</evidence>
<name>A0AAE1KMH9_PETCI</name>
<feature type="compositionally biased region" description="Pro residues" evidence="1">
    <location>
        <begin position="297"/>
        <end position="311"/>
    </location>
</feature>
<dbReference type="InterPro" id="IPR036857">
    <property type="entry name" value="Thyroglobulin_1_sf"/>
</dbReference>
<keyword evidence="3" id="KW-1185">Reference proteome</keyword>
<reference evidence="2" key="1">
    <citation type="submission" date="2023-10" db="EMBL/GenBank/DDBJ databases">
        <title>Genome assemblies of two species of porcelain crab, Petrolisthes cinctipes and Petrolisthes manimaculis (Anomura: Porcellanidae).</title>
        <authorList>
            <person name="Angst P."/>
        </authorList>
    </citation>
    <scope>NUCLEOTIDE SEQUENCE</scope>
    <source>
        <strain evidence="2">PB745_01</strain>
        <tissue evidence="2">Gill</tissue>
    </source>
</reference>
<feature type="compositionally biased region" description="Low complexity" evidence="1">
    <location>
        <begin position="312"/>
        <end position="321"/>
    </location>
</feature>
<protein>
    <submittedName>
        <fullName evidence="2">Uncharacterized protein</fullName>
    </submittedName>
</protein>